<dbReference type="AlphaFoldDB" id="A0A9P0TR28"/>
<keyword evidence="3" id="KW-1185">Reference proteome</keyword>
<comment type="caution">
    <text evidence="2">The sequence shown here is derived from an EMBL/GenBank/DDBJ whole genome shotgun (WGS) entry which is preliminary data.</text>
</comment>
<protein>
    <submittedName>
        <fullName evidence="2">Uncharacterized protein</fullName>
    </submittedName>
</protein>
<evidence type="ECO:0000313" key="3">
    <source>
        <dbReference type="Proteomes" id="UP001152562"/>
    </source>
</evidence>
<organism evidence="2 3">
    <name type="scientific">Pieris brassicae</name>
    <name type="common">White butterfly</name>
    <name type="synonym">Large white butterfly</name>
    <dbReference type="NCBI Taxonomy" id="7116"/>
    <lineage>
        <taxon>Eukaryota</taxon>
        <taxon>Metazoa</taxon>
        <taxon>Ecdysozoa</taxon>
        <taxon>Arthropoda</taxon>
        <taxon>Hexapoda</taxon>
        <taxon>Insecta</taxon>
        <taxon>Pterygota</taxon>
        <taxon>Neoptera</taxon>
        <taxon>Endopterygota</taxon>
        <taxon>Lepidoptera</taxon>
        <taxon>Glossata</taxon>
        <taxon>Ditrysia</taxon>
        <taxon>Papilionoidea</taxon>
        <taxon>Pieridae</taxon>
        <taxon>Pierinae</taxon>
        <taxon>Pieris</taxon>
    </lineage>
</organism>
<sequence length="135" mass="15660">MKFLLLCLLAAYCYADNSSESLISKIQDHQKTLRVWEEDNSGLLASITEKQKKYDNAKKNEVGLLQTVDYLVKTNMEMLENVLTELKKIRINLNEDGHMENKYDIGEDTLSNKYPTDSDTLTLEWLNYMKENDGK</sequence>
<evidence type="ECO:0000313" key="2">
    <source>
        <dbReference type="EMBL" id="CAH4034495.1"/>
    </source>
</evidence>
<name>A0A9P0TR28_PIEBR</name>
<feature type="signal peptide" evidence="1">
    <location>
        <begin position="1"/>
        <end position="15"/>
    </location>
</feature>
<keyword evidence="1" id="KW-0732">Signal</keyword>
<dbReference type="Proteomes" id="UP001152562">
    <property type="component" value="Unassembled WGS sequence"/>
</dbReference>
<accession>A0A9P0TR28</accession>
<gene>
    <name evidence="2" type="ORF">PIBRA_LOCUS10676</name>
</gene>
<feature type="chain" id="PRO_5040501657" evidence="1">
    <location>
        <begin position="16"/>
        <end position="135"/>
    </location>
</feature>
<proteinExistence type="predicted"/>
<evidence type="ECO:0000256" key="1">
    <source>
        <dbReference type="SAM" id="SignalP"/>
    </source>
</evidence>
<dbReference type="EMBL" id="CALOZG010000040">
    <property type="protein sequence ID" value="CAH4034495.1"/>
    <property type="molecule type" value="Genomic_DNA"/>
</dbReference>
<reference evidence="2" key="1">
    <citation type="submission" date="2022-05" db="EMBL/GenBank/DDBJ databases">
        <authorList>
            <person name="Okamura Y."/>
        </authorList>
    </citation>
    <scope>NUCLEOTIDE SEQUENCE</scope>
</reference>